<keyword evidence="1" id="KW-0472">Membrane</keyword>
<keyword evidence="1" id="KW-0812">Transmembrane</keyword>
<organism evidence="2 3">
    <name type="scientific">Mumia flava</name>
    <dbReference type="NCBI Taxonomy" id="1348852"/>
    <lineage>
        <taxon>Bacteria</taxon>
        <taxon>Bacillati</taxon>
        <taxon>Actinomycetota</taxon>
        <taxon>Actinomycetes</taxon>
        <taxon>Propionibacteriales</taxon>
        <taxon>Nocardioidaceae</taxon>
        <taxon>Mumia</taxon>
    </lineage>
</organism>
<dbReference type="RefSeq" id="WP_039348007.1">
    <property type="nucleotide sequence ID" value="NZ_PGEZ01000002.1"/>
</dbReference>
<reference evidence="2 3" key="1">
    <citation type="submission" date="2017-11" db="EMBL/GenBank/DDBJ databases">
        <title>Genomic Encyclopedia of Archaeal and Bacterial Type Strains, Phase II (KMG-II): From Individual Species to Whole Genera.</title>
        <authorList>
            <person name="Goeker M."/>
        </authorList>
    </citation>
    <scope>NUCLEOTIDE SEQUENCE [LARGE SCALE GENOMIC DNA]</scope>
    <source>
        <strain evidence="2 3">DSM 27763</strain>
    </source>
</reference>
<gene>
    <name evidence="2" type="ORF">CLV56_3768</name>
</gene>
<dbReference type="Proteomes" id="UP000230842">
    <property type="component" value="Unassembled WGS sequence"/>
</dbReference>
<dbReference type="AlphaFoldDB" id="A0A0B2BHM7"/>
<accession>A0A0B2BHM7</accession>
<comment type="caution">
    <text evidence="2">The sequence shown here is derived from an EMBL/GenBank/DDBJ whole genome shotgun (WGS) entry which is preliminary data.</text>
</comment>
<evidence type="ECO:0000313" key="3">
    <source>
        <dbReference type="Proteomes" id="UP000230842"/>
    </source>
</evidence>
<keyword evidence="1" id="KW-1133">Transmembrane helix</keyword>
<name>A0A0B2BHM7_9ACTN</name>
<sequence>MSTLGDHAGGILFGIGSGVFAFAISVPWSCTTDGSAAAVERDLTITYDPGTVMCSNLLGTNAFTYSGGAATAVAFFVAFVVWGVFEVAGHWRDKRQGAT</sequence>
<evidence type="ECO:0000256" key="1">
    <source>
        <dbReference type="SAM" id="Phobius"/>
    </source>
</evidence>
<dbReference type="EMBL" id="PGEZ01000002">
    <property type="protein sequence ID" value="PJJ54260.1"/>
    <property type="molecule type" value="Genomic_DNA"/>
</dbReference>
<evidence type="ECO:0000313" key="2">
    <source>
        <dbReference type="EMBL" id="PJJ54260.1"/>
    </source>
</evidence>
<keyword evidence="3" id="KW-1185">Reference proteome</keyword>
<protein>
    <submittedName>
        <fullName evidence="2">Uncharacterized protein</fullName>
    </submittedName>
</protein>
<feature type="transmembrane region" description="Helical" evidence="1">
    <location>
        <begin position="62"/>
        <end position="85"/>
    </location>
</feature>
<feature type="transmembrane region" description="Helical" evidence="1">
    <location>
        <begin position="7"/>
        <end position="28"/>
    </location>
</feature>
<proteinExistence type="predicted"/>